<dbReference type="CDD" id="cd16040">
    <property type="entry name" value="SPRY_PRY_SNTX"/>
    <property type="match status" value="1"/>
</dbReference>
<dbReference type="InterPro" id="IPR001870">
    <property type="entry name" value="B30.2/SPRY"/>
</dbReference>
<dbReference type="SUPFAM" id="SSF49899">
    <property type="entry name" value="Concanavalin A-like lectins/glucanases"/>
    <property type="match status" value="1"/>
</dbReference>
<evidence type="ECO:0000256" key="3">
    <source>
        <dbReference type="ARBA" id="ARBA00022833"/>
    </source>
</evidence>
<dbReference type="GO" id="GO:0008270">
    <property type="term" value="F:zinc ion binding"/>
    <property type="evidence" value="ECO:0007669"/>
    <property type="project" value="UniProtKB-KW"/>
</dbReference>
<dbReference type="SMART" id="SM00449">
    <property type="entry name" value="SPRY"/>
    <property type="match status" value="1"/>
</dbReference>
<dbReference type="InterPro" id="IPR006574">
    <property type="entry name" value="PRY"/>
</dbReference>
<dbReference type="InterPro" id="IPR043136">
    <property type="entry name" value="B30.2/SPRY_sf"/>
</dbReference>
<feature type="domain" description="B30.2/SPRY" evidence="5">
    <location>
        <begin position="235"/>
        <end position="431"/>
    </location>
</feature>
<dbReference type="Proteomes" id="UP001314229">
    <property type="component" value="Unassembled WGS sequence"/>
</dbReference>
<keyword evidence="2" id="KW-0863">Zinc-finger</keyword>
<gene>
    <name evidence="6" type="ORF">FSCOSCO3_A002800</name>
</gene>
<dbReference type="SMART" id="SM00589">
    <property type="entry name" value="PRY"/>
    <property type="match status" value="1"/>
</dbReference>
<sequence>MKPKKEEKSDRASERGSASSPVSCPSVKSDSSREYPPEFSMEREKQQKRAPEAKQRKKSDSGSASSTISLMSAKSDSSREYPPEFSIEPRTSESGAPKAKERRISDSGSVSSTISLMSAKSDSSREYPPEFSTEPRTSGTSGQTASSFEQNPDPMGMIGSKVLAIIKTTLKAHKNVIPIIYHALQDEDEQEDDPPLDDETREAALKIVVNVLRDMKKDEHAQTLERSRCEFTKLRVDHNAEHWFKPGLRKNSCELTVDTNTAHKLLILSDGNRKVSQGQEEQPYPDHTERFDYWTQVLFQQGLTGRCYWEVEWEGNWAGIGVTYKGIRRKGQDQDCLMGYNEISWGLHCSAYGYRAYHNCKSIVLHVPLAGFLRLAVYLDWEAGILSFYRLSTGGSLTHLHTFHTKFTEPLYPVFRTWVQGSSVKLLSETA</sequence>
<feature type="compositionally biased region" description="Polar residues" evidence="4">
    <location>
        <begin position="16"/>
        <end position="29"/>
    </location>
</feature>
<dbReference type="GO" id="GO:0005737">
    <property type="term" value="C:cytoplasm"/>
    <property type="evidence" value="ECO:0007669"/>
    <property type="project" value="UniProtKB-ARBA"/>
</dbReference>
<dbReference type="Gene3D" id="2.60.120.920">
    <property type="match status" value="1"/>
</dbReference>
<dbReference type="InterPro" id="IPR051051">
    <property type="entry name" value="E3_ubiq-ligase_TRIM/RNF"/>
</dbReference>
<dbReference type="EMBL" id="CAWUFR010000781">
    <property type="protein sequence ID" value="CAK6981161.1"/>
    <property type="molecule type" value="Genomic_DNA"/>
</dbReference>
<reference evidence="6 7" key="1">
    <citation type="submission" date="2024-01" db="EMBL/GenBank/DDBJ databases">
        <authorList>
            <person name="Alioto T."/>
            <person name="Alioto T."/>
            <person name="Gomez Garrido J."/>
        </authorList>
    </citation>
    <scope>NUCLEOTIDE SEQUENCE [LARGE SCALE GENOMIC DNA]</scope>
</reference>
<comment type="caution">
    <text evidence="6">The sequence shown here is derived from an EMBL/GenBank/DDBJ whole genome shotgun (WGS) entry which is preliminary data.</text>
</comment>
<name>A0AAV1QAV6_SCOSC</name>
<dbReference type="PANTHER" id="PTHR25465:SF14">
    <property type="entry name" value="E3 UBIQUITIN-PROTEIN LIGASE TRIM65"/>
    <property type="match status" value="1"/>
</dbReference>
<dbReference type="InterPro" id="IPR003879">
    <property type="entry name" value="Butyrophylin_SPRY"/>
</dbReference>
<feature type="compositionally biased region" description="Polar residues" evidence="4">
    <location>
        <begin position="61"/>
        <end position="75"/>
    </location>
</feature>
<protein>
    <submittedName>
        <fullName evidence="6">NLR family CARD domain-containing protein 3-like</fullName>
    </submittedName>
</protein>
<dbReference type="AlphaFoldDB" id="A0AAV1QAV6"/>
<proteinExistence type="predicted"/>
<keyword evidence="1" id="KW-0479">Metal-binding</keyword>
<feature type="region of interest" description="Disordered" evidence="4">
    <location>
        <begin position="1"/>
        <end position="155"/>
    </location>
</feature>
<evidence type="ECO:0000313" key="6">
    <source>
        <dbReference type="EMBL" id="CAK6981161.1"/>
    </source>
</evidence>
<dbReference type="PANTHER" id="PTHR25465">
    <property type="entry name" value="B-BOX DOMAIN CONTAINING"/>
    <property type="match status" value="1"/>
</dbReference>
<feature type="compositionally biased region" description="Basic and acidic residues" evidence="4">
    <location>
        <begin position="1"/>
        <end position="14"/>
    </location>
</feature>
<dbReference type="Pfam" id="PF13765">
    <property type="entry name" value="PRY"/>
    <property type="match status" value="1"/>
</dbReference>
<keyword evidence="7" id="KW-1185">Reference proteome</keyword>
<feature type="compositionally biased region" description="Low complexity" evidence="4">
    <location>
        <begin position="106"/>
        <end position="115"/>
    </location>
</feature>
<keyword evidence="3" id="KW-0862">Zinc</keyword>
<evidence type="ECO:0000256" key="4">
    <source>
        <dbReference type="SAM" id="MobiDB-lite"/>
    </source>
</evidence>
<evidence type="ECO:0000256" key="1">
    <source>
        <dbReference type="ARBA" id="ARBA00022723"/>
    </source>
</evidence>
<accession>A0AAV1QAV6</accession>
<dbReference type="InterPro" id="IPR003877">
    <property type="entry name" value="SPRY_dom"/>
</dbReference>
<dbReference type="Pfam" id="PF00622">
    <property type="entry name" value="SPRY"/>
    <property type="match status" value="1"/>
</dbReference>
<dbReference type="InterPro" id="IPR013320">
    <property type="entry name" value="ConA-like_dom_sf"/>
</dbReference>
<evidence type="ECO:0000313" key="7">
    <source>
        <dbReference type="Proteomes" id="UP001314229"/>
    </source>
</evidence>
<feature type="compositionally biased region" description="Polar residues" evidence="4">
    <location>
        <begin position="134"/>
        <end position="150"/>
    </location>
</feature>
<feature type="compositionally biased region" description="Basic and acidic residues" evidence="4">
    <location>
        <begin position="30"/>
        <end position="60"/>
    </location>
</feature>
<evidence type="ECO:0000256" key="2">
    <source>
        <dbReference type="ARBA" id="ARBA00022771"/>
    </source>
</evidence>
<dbReference type="PRINTS" id="PR01407">
    <property type="entry name" value="BUTYPHLNCDUF"/>
</dbReference>
<organism evidence="6 7">
    <name type="scientific">Scomber scombrus</name>
    <name type="common">Atlantic mackerel</name>
    <name type="synonym">Scomber vernalis</name>
    <dbReference type="NCBI Taxonomy" id="13677"/>
    <lineage>
        <taxon>Eukaryota</taxon>
        <taxon>Metazoa</taxon>
        <taxon>Chordata</taxon>
        <taxon>Craniata</taxon>
        <taxon>Vertebrata</taxon>
        <taxon>Euteleostomi</taxon>
        <taxon>Actinopterygii</taxon>
        <taxon>Neopterygii</taxon>
        <taxon>Teleostei</taxon>
        <taxon>Neoteleostei</taxon>
        <taxon>Acanthomorphata</taxon>
        <taxon>Pelagiaria</taxon>
        <taxon>Scombriformes</taxon>
        <taxon>Scombridae</taxon>
        <taxon>Scomber</taxon>
    </lineage>
</organism>
<dbReference type="PROSITE" id="PS50188">
    <property type="entry name" value="B302_SPRY"/>
    <property type="match status" value="1"/>
</dbReference>
<evidence type="ECO:0000259" key="5">
    <source>
        <dbReference type="PROSITE" id="PS50188"/>
    </source>
</evidence>